<keyword evidence="4" id="KW-1185">Reference proteome</keyword>
<name>A0A1A8YPH5_PLAOA</name>
<dbReference type="AlphaFoldDB" id="A0A1A8YPH5"/>
<evidence type="ECO:0000313" key="3">
    <source>
        <dbReference type="Proteomes" id="UP000078550"/>
    </source>
</evidence>
<sequence length="113" mass="12768">MHVFPASSPPAEYNELEKYQTASIEELQKGATKERGETTEHAQARWCTVANPRKGSSCHVQHATCHTCHTPHVICPPSPLQMVIFYVNIVMSRRNKMYLPDKMEGVELQGKCN</sequence>
<proteinExistence type="predicted"/>
<dbReference type="EMBL" id="FLRE01000007">
    <property type="protein sequence ID" value="SBT30907.1"/>
    <property type="molecule type" value="Genomic_DNA"/>
</dbReference>
<dbReference type="Proteomes" id="UP000078550">
    <property type="component" value="Unassembled WGS sequence"/>
</dbReference>
<reference evidence="2" key="1">
    <citation type="submission" date="2016-05" db="EMBL/GenBank/DDBJ databases">
        <authorList>
            <person name="Lavstsen T."/>
            <person name="Jespersen J.S."/>
        </authorList>
    </citation>
    <scope>NUCLEOTIDE SEQUENCE [LARGE SCALE GENOMIC DNA]</scope>
</reference>
<evidence type="ECO:0000313" key="2">
    <source>
        <dbReference type="EMBL" id="SBT33312.1"/>
    </source>
</evidence>
<dbReference type="Proteomes" id="UP000078555">
    <property type="component" value="Unassembled WGS sequence"/>
</dbReference>
<evidence type="ECO:0000313" key="4">
    <source>
        <dbReference type="Proteomes" id="UP000078555"/>
    </source>
</evidence>
<dbReference type="EMBL" id="FLRD01000053">
    <property type="protein sequence ID" value="SBT33312.1"/>
    <property type="molecule type" value="Genomic_DNA"/>
</dbReference>
<organism evidence="2 4">
    <name type="scientific">Plasmodium ovale wallikeri</name>
    <dbReference type="NCBI Taxonomy" id="864142"/>
    <lineage>
        <taxon>Eukaryota</taxon>
        <taxon>Sar</taxon>
        <taxon>Alveolata</taxon>
        <taxon>Apicomplexa</taxon>
        <taxon>Aconoidasida</taxon>
        <taxon>Haemosporida</taxon>
        <taxon>Plasmodiidae</taxon>
        <taxon>Plasmodium</taxon>
        <taxon>Plasmodium (Plasmodium)</taxon>
    </lineage>
</organism>
<protein>
    <submittedName>
        <fullName evidence="2">p1 nuclease, putative</fullName>
    </submittedName>
</protein>
<reference evidence="3 4" key="2">
    <citation type="submission" date="2016-05" db="EMBL/GenBank/DDBJ databases">
        <authorList>
            <person name="Naeem Raeece"/>
        </authorList>
    </citation>
    <scope>NUCLEOTIDE SEQUENCE [LARGE SCALE GENOMIC DNA]</scope>
</reference>
<evidence type="ECO:0000313" key="1">
    <source>
        <dbReference type="EMBL" id="SBT30907.1"/>
    </source>
</evidence>
<accession>A0A1A8YPH5</accession>
<gene>
    <name evidence="2" type="ORF">POVWA1_016480</name>
    <name evidence="1" type="ORF">POVWA2_001330</name>
</gene>